<keyword evidence="9" id="KW-1185">Reference proteome</keyword>
<evidence type="ECO:0000256" key="4">
    <source>
        <dbReference type="ARBA" id="ARBA00022603"/>
    </source>
</evidence>
<dbReference type="EMBL" id="PVTV01000011">
    <property type="protein sequence ID" value="PRY99035.1"/>
    <property type="molecule type" value="Genomic_DNA"/>
</dbReference>
<gene>
    <name evidence="7" type="primary">pcm</name>
    <name evidence="8" type="ORF">BCM14_0473</name>
</gene>
<dbReference type="NCBIfam" id="NF001453">
    <property type="entry name" value="PRK00312.1"/>
    <property type="match status" value="1"/>
</dbReference>
<dbReference type="SUPFAM" id="SSF53335">
    <property type="entry name" value="S-adenosyl-L-methionine-dependent methyltransferases"/>
    <property type="match status" value="1"/>
</dbReference>
<name>A0A2T0XJD2_9BURK</name>
<keyword evidence="6 7" id="KW-0949">S-adenosyl-L-methionine</keyword>
<comment type="function">
    <text evidence="7">Catalyzes the methyl esterification of L-isoaspartyl residues in peptides and proteins that result from spontaneous decomposition of normal L-aspartyl and L-asparaginyl residues. It plays a role in the repair and/or degradation of damaged proteins.</text>
</comment>
<keyword evidence="4 7" id="KW-0489">Methyltransferase</keyword>
<evidence type="ECO:0000256" key="7">
    <source>
        <dbReference type="HAMAP-Rule" id="MF_00090"/>
    </source>
</evidence>
<dbReference type="EC" id="2.1.1.77" evidence="7"/>
<proteinExistence type="inferred from homology"/>
<feature type="active site" evidence="7">
    <location>
        <position position="117"/>
    </location>
</feature>
<dbReference type="GO" id="GO:0004719">
    <property type="term" value="F:protein-L-isoaspartate (D-aspartate) O-methyltransferase activity"/>
    <property type="evidence" value="ECO:0007669"/>
    <property type="project" value="UniProtKB-UniRule"/>
</dbReference>
<dbReference type="PANTHER" id="PTHR11579:SF0">
    <property type="entry name" value="PROTEIN-L-ISOASPARTATE(D-ASPARTATE) O-METHYLTRANSFERASE"/>
    <property type="match status" value="1"/>
</dbReference>
<keyword evidence="5 7" id="KW-0808">Transferase</keyword>
<evidence type="ECO:0000256" key="3">
    <source>
        <dbReference type="ARBA" id="ARBA00022490"/>
    </source>
</evidence>
<evidence type="ECO:0000313" key="9">
    <source>
        <dbReference type="Proteomes" id="UP000238308"/>
    </source>
</evidence>
<dbReference type="Gene3D" id="3.40.50.150">
    <property type="entry name" value="Vaccinia Virus protein VP39"/>
    <property type="match status" value="1"/>
</dbReference>
<dbReference type="Pfam" id="PF01135">
    <property type="entry name" value="PCMT"/>
    <property type="match status" value="1"/>
</dbReference>
<dbReference type="InterPro" id="IPR000682">
    <property type="entry name" value="PCMT"/>
</dbReference>
<dbReference type="PANTHER" id="PTHR11579">
    <property type="entry name" value="PROTEIN-L-ISOASPARTATE O-METHYLTRANSFERASE"/>
    <property type="match status" value="1"/>
</dbReference>
<accession>A0A2T0XJD2</accession>
<dbReference type="PROSITE" id="PS01279">
    <property type="entry name" value="PCMT"/>
    <property type="match status" value="1"/>
</dbReference>
<keyword evidence="3 7" id="KW-0963">Cytoplasm</keyword>
<dbReference type="Proteomes" id="UP000238308">
    <property type="component" value="Unassembled WGS sequence"/>
</dbReference>
<dbReference type="CDD" id="cd02440">
    <property type="entry name" value="AdoMet_MTases"/>
    <property type="match status" value="1"/>
</dbReference>
<protein>
    <recommendedName>
        <fullName evidence="7">Protein-L-isoaspartate O-methyltransferase</fullName>
        <ecNumber evidence="7">2.1.1.77</ecNumber>
    </recommendedName>
    <alternativeName>
        <fullName evidence="7">L-isoaspartyl protein carboxyl methyltransferase</fullName>
    </alternativeName>
    <alternativeName>
        <fullName evidence="7">Protein L-isoaspartyl methyltransferase</fullName>
    </alternativeName>
    <alternativeName>
        <fullName evidence="7">Protein-beta-aspartate methyltransferase</fullName>
        <shortName evidence="7">PIMT</shortName>
    </alternativeName>
</protein>
<dbReference type="GO" id="GO:0032259">
    <property type="term" value="P:methylation"/>
    <property type="evidence" value="ECO:0007669"/>
    <property type="project" value="UniProtKB-KW"/>
</dbReference>
<comment type="subcellular location">
    <subcellularLocation>
        <location evidence="1 7">Cytoplasm</location>
    </subcellularLocation>
</comment>
<dbReference type="InterPro" id="IPR029063">
    <property type="entry name" value="SAM-dependent_MTases_sf"/>
</dbReference>
<comment type="similarity">
    <text evidence="2 7">Belongs to the methyltransferase superfamily. L-isoaspartyl/D-aspartyl protein methyltransferase family.</text>
</comment>
<comment type="caution">
    <text evidence="8">The sequence shown here is derived from an EMBL/GenBank/DDBJ whole genome shotgun (WGS) entry which is preliminary data.</text>
</comment>
<evidence type="ECO:0000313" key="8">
    <source>
        <dbReference type="EMBL" id="PRY99035.1"/>
    </source>
</evidence>
<organism evidence="8 9">
    <name type="scientific">Jezberella montanilacus</name>
    <dbReference type="NCBI Taxonomy" id="323426"/>
    <lineage>
        <taxon>Bacteria</taxon>
        <taxon>Pseudomonadati</taxon>
        <taxon>Pseudomonadota</taxon>
        <taxon>Betaproteobacteria</taxon>
        <taxon>Burkholderiales</taxon>
        <taxon>Alcaligenaceae</taxon>
        <taxon>Jezberella</taxon>
    </lineage>
</organism>
<reference evidence="8 9" key="1">
    <citation type="submission" date="2018-03" db="EMBL/GenBank/DDBJ databases">
        <title>Genomic Encyclopedia of Type Strains, Phase III (KMG-III): the genomes of soil and plant-associated and newly described type strains.</title>
        <authorList>
            <person name="Whitman W."/>
        </authorList>
    </citation>
    <scope>NUCLEOTIDE SEQUENCE [LARGE SCALE GENOMIC DNA]</scope>
    <source>
        <strain evidence="8 9">MWH-P2sevCIIIb</strain>
    </source>
</reference>
<dbReference type="NCBIfam" id="TIGR00080">
    <property type="entry name" value="pimt"/>
    <property type="match status" value="1"/>
</dbReference>
<dbReference type="AlphaFoldDB" id="A0A2T0XJD2"/>
<comment type="catalytic activity">
    <reaction evidence="7">
        <text>[protein]-L-isoaspartate + S-adenosyl-L-methionine = [protein]-L-isoaspartate alpha-methyl ester + S-adenosyl-L-homocysteine</text>
        <dbReference type="Rhea" id="RHEA:12705"/>
        <dbReference type="Rhea" id="RHEA-COMP:12143"/>
        <dbReference type="Rhea" id="RHEA-COMP:12144"/>
        <dbReference type="ChEBI" id="CHEBI:57856"/>
        <dbReference type="ChEBI" id="CHEBI:59789"/>
        <dbReference type="ChEBI" id="CHEBI:90596"/>
        <dbReference type="ChEBI" id="CHEBI:90598"/>
        <dbReference type="EC" id="2.1.1.77"/>
    </reaction>
</comment>
<dbReference type="HAMAP" id="MF_00090">
    <property type="entry name" value="PIMT"/>
    <property type="match status" value="1"/>
</dbReference>
<dbReference type="FunFam" id="3.40.50.150:FF:000010">
    <property type="entry name" value="Protein-L-isoaspartate O-methyltransferase"/>
    <property type="match status" value="1"/>
</dbReference>
<dbReference type="GO" id="GO:0005737">
    <property type="term" value="C:cytoplasm"/>
    <property type="evidence" value="ECO:0007669"/>
    <property type="project" value="UniProtKB-SubCell"/>
</dbReference>
<dbReference type="GO" id="GO:0030091">
    <property type="term" value="P:protein repair"/>
    <property type="evidence" value="ECO:0007669"/>
    <property type="project" value="UniProtKB-UniRule"/>
</dbReference>
<evidence type="ECO:0000256" key="6">
    <source>
        <dbReference type="ARBA" id="ARBA00022691"/>
    </source>
</evidence>
<evidence type="ECO:0000256" key="2">
    <source>
        <dbReference type="ARBA" id="ARBA00005369"/>
    </source>
</evidence>
<sequence length="268" mass="28932">MMSKRSCLLMAARDTRSGASKGLQGITPTNSNTKISASRLPSKVNTTVVTGAPSNLGLNSERLREAMVKRLRVQGITNEYVLAAMQKVPRHVFVDEALASRAYDDAALPIGYGQTISQPWVVARMIAAVCEQSSPKRVLEVGTGCGYQAAVMAQLFPQVYSIERIRALYDIAKEKLRDLKLTKIRLTHADGMDGWAVSAPFDAIIVAAAGVKIPNALLLQLAESGVLIAPEGGTSQKLVKITRTGQDSFERVELEAVRFVPLRAGVQP</sequence>
<evidence type="ECO:0000256" key="5">
    <source>
        <dbReference type="ARBA" id="ARBA00022679"/>
    </source>
</evidence>
<evidence type="ECO:0000256" key="1">
    <source>
        <dbReference type="ARBA" id="ARBA00004496"/>
    </source>
</evidence>